<dbReference type="CDD" id="cd16325">
    <property type="entry name" value="LolA"/>
    <property type="match status" value="1"/>
</dbReference>
<gene>
    <name evidence="3" type="ORF">CfE428DRAFT_0928</name>
</gene>
<dbReference type="InterPro" id="IPR004564">
    <property type="entry name" value="OM_lipoprot_carrier_LolA-like"/>
</dbReference>
<sequence length="221" mass="25261" precursor="true">MRSLLPFLCLFCAWPALAAEPLDMTPVKKWLAKQEDLHSVQADFTQTRALRALRSPIATPGHMWFGMPDSLRWELGEPAKTIVIRKGDTYYLIQPARKRAERYKADSIAKKGGAMGFAMINFPIAKDFADFNRQFETLSVTVTDDHCHLEILPRDAQAKKMLQAIKFDFDTTTGHLLSFEMATRDGSSMRSDFTNVRMNQKIDRHVFDYDFTGYEVVDGKN</sequence>
<dbReference type="PANTHER" id="PTHR35869">
    <property type="entry name" value="OUTER-MEMBRANE LIPOPROTEIN CARRIER PROTEIN"/>
    <property type="match status" value="1"/>
</dbReference>
<dbReference type="eggNOG" id="COG2834">
    <property type="taxonomic scope" value="Bacteria"/>
</dbReference>
<keyword evidence="1 2" id="KW-0732">Signal</keyword>
<dbReference type="SUPFAM" id="SSF89392">
    <property type="entry name" value="Prokaryotic lipoproteins and lipoprotein localization factors"/>
    <property type="match status" value="1"/>
</dbReference>
<comment type="caution">
    <text evidence="3">The sequence shown here is derived from an EMBL/GenBank/DDBJ whole genome shotgun (WGS) entry which is preliminary data.</text>
</comment>
<dbReference type="Proteomes" id="UP000005824">
    <property type="component" value="Unassembled WGS sequence"/>
</dbReference>
<feature type="chain" id="PRO_5002800161" evidence="2">
    <location>
        <begin position="19"/>
        <end position="221"/>
    </location>
</feature>
<dbReference type="RefSeq" id="WP_006978255.1">
    <property type="nucleotide sequence ID" value="NZ_ABVL01000002.1"/>
</dbReference>
<dbReference type="InterPro" id="IPR029046">
    <property type="entry name" value="LolA/LolB/LppX"/>
</dbReference>
<feature type="signal peptide" evidence="2">
    <location>
        <begin position="1"/>
        <end position="18"/>
    </location>
</feature>
<dbReference type="PANTHER" id="PTHR35869:SF1">
    <property type="entry name" value="OUTER-MEMBRANE LIPOPROTEIN CARRIER PROTEIN"/>
    <property type="match status" value="1"/>
</dbReference>
<evidence type="ECO:0000313" key="3">
    <source>
        <dbReference type="EMBL" id="EDY21683.1"/>
    </source>
</evidence>
<accession>B4CW91</accession>
<evidence type="ECO:0000256" key="1">
    <source>
        <dbReference type="ARBA" id="ARBA00022729"/>
    </source>
</evidence>
<proteinExistence type="predicted"/>
<dbReference type="AlphaFoldDB" id="B4CW91"/>
<protein>
    <submittedName>
        <fullName evidence="3">Outer membrane lipoprotein carrier protein LolA</fullName>
    </submittedName>
</protein>
<dbReference type="InParanoid" id="B4CW91"/>
<dbReference type="EMBL" id="ABVL01000002">
    <property type="protein sequence ID" value="EDY21683.1"/>
    <property type="molecule type" value="Genomic_DNA"/>
</dbReference>
<organism evidence="3 4">
    <name type="scientific">Chthoniobacter flavus Ellin428</name>
    <dbReference type="NCBI Taxonomy" id="497964"/>
    <lineage>
        <taxon>Bacteria</taxon>
        <taxon>Pseudomonadati</taxon>
        <taxon>Verrucomicrobiota</taxon>
        <taxon>Spartobacteria</taxon>
        <taxon>Chthoniobacterales</taxon>
        <taxon>Chthoniobacteraceae</taxon>
        <taxon>Chthoniobacter</taxon>
    </lineage>
</organism>
<dbReference type="STRING" id="497964.CfE428DRAFT_0928"/>
<keyword evidence="3" id="KW-0449">Lipoprotein</keyword>
<keyword evidence="4" id="KW-1185">Reference proteome</keyword>
<evidence type="ECO:0000256" key="2">
    <source>
        <dbReference type="SAM" id="SignalP"/>
    </source>
</evidence>
<dbReference type="Gene3D" id="2.50.20.10">
    <property type="entry name" value="Lipoprotein localisation LolA/LolB/LppX"/>
    <property type="match status" value="1"/>
</dbReference>
<reference evidence="3 4" key="1">
    <citation type="journal article" date="2011" name="J. Bacteriol.">
        <title>Genome sequence of Chthoniobacter flavus Ellin428, an aerobic heterotrophic soil bacterium.</title>
        <authorList>
            <person name="Kant R."/>
            <person name="van Passel M.W."/>
            <person name="Palva A."/>
            <person name="Lucas S."/>
            <person name="Lapidus A."/>
            <person name="Glavina Del Rio T."/>
            <person name="Dalin E."/>
            <person name="Tice H."/>
            <person name="Bruce D."/>
            <person name="Goodwin L."/>
            <person name="Pitluck S."/>
            <person name="Larimer F.W."/>
            <person name="Land M.L."/>
            <person name="Hauser L."/>
            <person name="Sangwan P."/>
            <person name="de Vos W.M."/>
            <person name="Janssen P.H."/>
            <person name="Smidt H."/>
        </authorList>
    </citation>
    <scope>NUCLEOTIDE SEQUENCE [LARGE SCALE GENOMIC DNA]</scope>
    <source>
        <strain evidence="3 4">Ellin428</strain>
    </source>
</reference>
<dbReference type="Pfam" id="PF03548">
    <property type="entry name" value="LolA"/>
    <property type="match status" value="1"/>
</dbReference>
<name>B4CW91_9BACT</name>
<evidence type="ECO:0000313" key="4">
    <source>
        <dbReference type="Proteomes" id="UP000005824"/>
    </source>
</evidence>